<protein>
    <submittedName>
        <fullName evidence="1">Uncharacterized protein</fullName>
    </submittedName>
</protein>
<evidence type="ECO:0000313" key="2">
    <source>
        <dbReference type="Proteomes" id="UP001244552"/>
    </source>
</evidence>
<gene>
    <name evidence="1" type="ORF">QO018_006106</name>
</gene>
<comment type="caution">
    <text evidence="1">The sequence shown here is derived from an EMBL/GenBank/DDBJ whole genome shotgun (WGS) entry which is preliminary data.</text>
</comment>
<dbReference type="Proteomes" id="UP001244552">
    <property type="component" value="Unassembled WGS sequence"/>
</dbReference>
<sequence>MKLEKLDAQTLKITAPQGTTIGDALTPEQLLADLVKYVGSPTAKAIQPRCAVCIAD</sequence>
<name>A0ABU0MUN3_9PROT</name>
<proteinExistence type="predicted"/>
<keyword evidence="2" id="KW-1185">Reference proteome</keyword>
<dbReference type="EMBL" id="JAUSVU010000040">
    <property type="protein sequence ID" value="MDQ0537206.1"/>
    <property type="molecule type" value="Genomic_DNA"/>
</dbReference>
<organism evidence="1 2">
    <name type="scientific">Azospirillum picis</name>
    <dbReference type="NCBI Taxonomy" id="488438"/>
    <lineage>
        <taxon>Bacteria</taxon>
        <taxon>Pseudomonadati</taxon>
        <taxon>Pseudomonadota</taxon>
        <taxon>Alphaproteobacteria</taxon>
        <taxon>Rhodospirillales</taxon>
        <taxon>Azospirillaceae</taxon>
        <taxon>Azospirillum</taxon>
    </lineage>
</organism>
<accession>A0ABU0MUN3</accession>
<evidence type="ECO:0000313" key="1">
    <source>
        <dbReference type="EMBL" id="MDQ0537206.1"/>
    </source>
</evidence>
<dbReference type="RefSeq" id="WP_209990918.1">
    <property type="nucleotide sequence ID" value="NZ_JAGINO010000038.1"/>
</dbReference>
<reference evidence="1 2" key="1">
    <citation type="submission" date="2023-07" db="EMBL/GenBank/DDBJ databases">
        <title>Genomic Encyclopedia of Type Strains, Phase IV (KMG-IV): sequencing the most valuable type-strain genomes for metagenomic binning, comparative biology and taxonomic classification.</title>
        <authorList>
            <person name="Goeker M."/>
        </authorList>
    </citation>
    <scope>NUCLEOTIDE SEQUENCE [LARGE SCALE GENOMIC DNA]</scope>
    <source>
        <strain evidence="1 2">DSM 19922</strain>
    </source>
</reference>